<feature type="non-terminal residue" evidence="1">
    <location>
        <position position="1"/>
    </location>
</feature>
<evidence type="ECO:0000313" key="2">
    <source>
        <dbReference type="Proteomes" id="UP001432322"/>
    </source>
</evidence>
<name>A0AAV5W6N5_9BILA</name>
<dbReference type="Proteomes" id="UP001432322">
    <property type="component" value="Unassembled WGS sequence"/>
</dbReference>
<evidence type="ECO:0000313" key="1">
    <source>
        <dbReference type="EMBL" id="GMT27491.1"/>
    </source>
</evidence>
<reference evidence="1" key="1">
    <citation type="submission" date="2023-10" db="EMBL/GenBank/DDBJ databases">
        <title>Genome assembly of Pristionchus species.</title>
        <authorList>
            <person name="Yoshida K."/>
            <person name="Sommer R.J."/>
        </authorList>
    </citation>
    <scope>NUCLEOTIDE SEQUENCE</scope>
    <source>
        <strain evidence="1">RS5133</strain>
    </source>
</reference>
<gene>
    <name evidence="1" type="ORF">PFISCL1PPCAC_18788</name>
</gene>
<keyword evidence="2" id="KW-1185">Reference proteome</keyword>
<accession>A0AAV5W6N5</accession>
<protein>
    <submittedName>
        <fullName evidence="1">Uncharacterized protein</fullName>
    </submittedName>
</protein>
<dbReference type="AlphaFoldDB" id="A0AAV5W6N5"/>
<organism evidence="1 2">
    <name type="scientific">Pristionchus fissidentatus</name>
    <dbReference type="NCBI Taxonomy" id="1538716"/>
    <lineage>
        <taxon>Eukaryota</taxon>
        <taxon>Metazoa</taxon>
        <taxon>Ecdysozoa</taxon>
        <taxon>Nematoda</taxon>
        <taxon>Chromadorea</taxon>
        <taxon>Rhabditida</taxon>
        <taxon>Rhabditina</taxon>
        <taxon>Diplogasteromorpha</taxon>
        <taxon>Diplogasteroidea</taxon>
        <taxon>Neodiplogasteridae</taxon>
        <taxon>Pristionchus</taxon>
    </lineage>
</organism>
<dbReference type="EMBL" id="BTSY01000005">
    <property type="protein sequence ID" value="GMT27491.1"/>
    <property type="molecule type" value="Genomic_DNA"/>
</dbReference>
<comment type="caution">
    <text evidence="1">The sequence shown here is derived from an EMBL/GenBank/DDBJ whole genome shotgun (WGS) entry which is preliminary data.</text>
</comment>
<proteinExistence type="predicted"/>
<sequence>FVVHEGVRKRRHIDFCSNSDVDHLTFNTPQLGERYPQFGILCSESFVQQLPLFRLAQTIVSRCHKSVSSHGSSQCSFDLRYHLRVVFCCSVTMSCEDIVSIGGHSSHGRRETVSALVEIDGAE</sequence>